<accession>A0A520KVM2</accession>
<dbReference type="Proteomes" id="UP000320766">
    <property type="component" value="Unassembled WGS sequence"/>
</dbReference>
<sequence length="267" mass="29506">MKNEVVLTEKEDGIMTIFLNRPEKRNALNPEIMNALPPVFSAAAEDPEVKAVILTGKGKTFSAGIDFVSYPDLMMGKLGEDNFRWLREFLTDLHYNLNKIECLEKPVICAINGYVVGMGLELALTADFRIATKDALFGIPEVQLGLIPDVGGTTRLTRMIGIVKAKELIMTGKMITAEEALRINLANEVVAPDELMNSAKNLARYMIDNCSPVAVGLAKKMIDLGADMDKNTSLEMEGICQSILFGRTEDLMEGFTARAQKRRPNFK</sequence>
<evidence type="ECO:0000256" key="2">
    <source>
        <dbReference type="ARBA" id="ARBA00023239"/>
    </source>
</evidence>
<reference evidence="3 4" key="1">
    <citation type="journal article" date="2019" name="Nat. Microbiol.">
        <title>Wide diversity of methane and short-chain alkane metabolisms in uncultured archaea.</title>
        <authorList>
            <person name="Borrel G."/>
            <person name="Adam P.S."/>
            <person name="McKay L.J."/>
            <person name="Chen L.X."/>
            <person name="Sierra-Garcia I.N."/>
            <person name="Sieber C.M."/>
            <person name="Letourneur Q."/>
            <person name="Ghozlane A."/>
            <person name="Andersen G.L."/>
            <person name="Li W.J."/>
            <person name="Hallam S.J."/>
            <person name="Muyzer G."/>
            <person name="de Oliveira V.M."/>
            <person name="Inskeep W.P."/>
            <person name="Banfield J.F."/>
            <person name="Gribaldo S."/>
        </authorList>
    </citation>
    <scope>NUCLEOTIDE SEQUENCE [LARGE SCALE GENOMIC DNA]</scope>
    <source>
        <strain evidence="3">NM1b</strain>
    </source>
</reference>
<organism evidence="3 4">
    <name type="scientific">Candidatus Methanolliviera hydrocarbonicum</name>
    <dbReference type="NCBI Taxonomy" id="2491085"/>
    <lineage>
        <taxon>Archaea</taxon>
        <taxon>Methanobacteriati</taxon>
        <taxon>Methanobacteriota</taxon>
        <taxon>Candidatus Methanoliparia</taxon>
        <taxon>Candidatus Methanoliparales</taxon>
        <taxon>Candidatus Methanollivieraceae</taxon>
        <taxon>Candidatus Methanolliviera</taxon>
    </lineage>
</organism>
<proteinExistence type="inferred from homology"/>
<protein>
    <submittedName>
        <fullName evidence="3">Enoyl-CoA hydratase/isomerase family protein</fullName>
    </submittedName>
</protein>
<gene>
    <name evidence="3" type="ORF">EF807_06370</name>
</gene>
<evidence type="ECO:0000313" key="4">
    <source>
        <dbReference type="Proteomes" id="UP000320766"/>
    </source>
</evidence>
<name>A0A520KVM2_9EURY</name>
<comment type="caution">
    <text evidence="3">The sequence shown here is derived from an EMBL/GenBank/DDBJ whole genome shotgun (WGS) entry which is preliminary data.</text>
</comment>
<dbReference type="Gene3D" id="3.90.226.10">
    <property type="entry name" value="2-enoyl-CoA Hydratase, Chain A, domain 1"/>
    <property type="match status" value="1"/>
</dbReference>
<dbReference type="SUPFAM" id="SSF52096">
    <property type="entry name" value="ClpP/crotonase"/>
    <property type="match status" value="1"/>
</dbReference>
<keyword evidence="3" id="KW-0413">Isomerase</keyword>
<dbReference type="EMBL" id="RXIL01000115">
    <property type="protein sequence ID" value="RZN68169.1"/>
    <property type="molecule type" value="Genomic_DNA"/>
</dbReference>
<keyword evidence="2" id="KW-0456">Lyase</keyword>
<evidence type="ECO:0000256" key="1">
    <source>
        <dbReference type="ARBA" id="ARBA00005254"/>
    </source>
</evidence>
<dbReference type="GO" id="GO:0016829">
    <property type="term" value="F:lyase activity"/>
    <property type="evidence" value="ECO:0007669"/>
    <property type="project" value="UniProtKB-KW"/>
</dbReference>
<dbReference type="InterPro" id="IPR014748">
    <property type="entry name" value="Enoyl-CoA_hydra_C"/>
</dbReference>
<dbReference type="Pfam" id="PF00378">
    <property type="entry name" value="ECH_1"/>
    <property type="match status" value="1"/>
</dbReference>
<comment type="similarity">
    <text evidence="1">Belongs to the enoyl-CoA hydratase/isomerase family.</text>
</comment>
<dbReference type="GO" id="GO:0006635">
    <property type="term" value="P:fatty acid beta-oxidation"/>
    <property type="evidence" value="ECO:0007669"/>
    <property type="project" value="TreeGrafter"/>
</dbReference>
<dbReference type="CDD" id="cd06558">
    <property type="entry name" value="crotonase-like"/>
    <property type="match status" value="1"/>
</dbReference>
<dbReference type="AlphaFoldDB" id="A0A520KVM2"/>
<dbReference type="InterPro" id="IPR001753">
    <property type="entry name" value="Enoyl-CoA_hydra/iso"/>
</dbReference>
<dbReference type="GO" id="GO:0016853">
    <property type="term" value="F:isomerase activity"/>
    <property type="evidence" value="ECO:0007669"/>
    <property type="project" value="UniProtKB-KW"/>
</dbReference>
<dbReference type="PANTHER" id="PTHR11941">
    <property type="entry name" value="ENOYL-COA HYDRATASE-RELATED"/>
    <property type="match status" value="1"/>
</dbReference>
<dbReference type="PANTHER" id="PTHR11941:SF54">
    <property type="entry name" value="ENOYL-COA HYDRATASE, MITOCHONDRIAL"/>
    <property type="match status" value="1"/>
</dbReference>
<dbReference type="Gene3D" id="1.10.12.10">
    <property type="entry name" value="Lyase 2-enoyl-coa Hydratase, Chain A, domain 2"/>
    <property type="match status" value="1"/>
</dbReference>
<dbReference type="FunFam" id="3.90.226.10:FF:000009">
    <property type="entry name" value="Carnitinyl-CoA dehydratase"/>
    <property type="match status" value="1"/>
</dbReference>
<evidence type="ECO:0000313" key="3">
    <source>
        <dbReference type="EMBL" id="RZN68169.1"/>
    </source>
</evidence>
<dbReference type="InterPro" id="IPR029045">
    <property type="entry name" value="ClpP/crotonase-like_dom_sf"/>
</dbReference>